<gene>
    <name evidence="8" type="primary">ail</name>
    <name evidence="8" type="ORF">ERS008491_00789</name>
</gene>
<keyword evidence="3" id="KW-0812">Transmembrane</keyword>
<proteinExistence type="predicted"/>
<keyword evidence="5" id="KW-0472">Membrane</keyword>
<comment type="subcellular location">
    <subcellularLocation>
        <location evidence="1">Cell outer membrane</location>
        <topology evidence="1">Multi-pass membrane protein</topology>
    </subcellularLocation>
</comment>
<dbReference type="Pfam" id="PF13505">
    <property type="entry name" value="OMP_b-brl"/>
    <property type="match status" value="1"/>
</dbReference>
<reference evidence="8 9" key="1">
    <citation type="submission" date="2015-03" db="EMBL/GenBank/DDBJ databases">
        <authorList>
            <person name="Murphy D."/>
        </authorList>
    </citation>
    <scope>NUCLEOTIDE SEQUENCE [LARGE SCALE GENOMIC DNA]</scope>
    <source>
        <strain evidence="8 9">FCF326</strain>
    </source>
</reference>
<dbReference type="EMBL" id="CPYI01000002">
    <property type="protein sequence ID" value="CNE24845.1"/>
    <property type="molecule type" value="Genomic_DNA"/>
</dbReference>
<name>A0A0T9KS66_YERKR</name>
<evidence type="ECO:0000313" key="9">
    <source>
        <dbReference type="Proteomes" id="UP000045824"/>
    </source>
</evidence>
<dbReference type="InterPro" id="IPR000758">
    <property type="entry name" value="Enterovir_OMP"/>
</dbReference>
<organism evidence="8 9">
    <name type="scientific">Yersinia kristensenii</name>
    <dbReference type="NCBI Taxonomy" id="28152"/>
    <lineage>
        <taxon>Bacteria</taxon>
        <taxon>Pseudomonadati</taxon>
        <taxon>Pseudomonadota</taxon>
        <taxon>Gammaproteobacteria</taxon>
        <taxon>Enterobacterales</taxon>
        <taxon>Yersiniaceae</taxon>
        <taxon>Yersinia</taxon>
    </lineage>
</organism>
<dbReference type="GO" id="GO:0009279">
    <property type="term" value="C:cell outer membrane"/>
    <property type="evidence" value="ECO:0007669"/>
    <property type="project" value="UniProtKB-SubCell"/>
</dbReference>
<evidence type="ECO:0000256" key="2">
    <source>
        <dbReference type="ARBA" id="ARBA00022452"/>
    </source>
</evidence>
<evidence type="ECO:0000256" key="6">
    <source>
        <dbReference type="SAM" id="SignalP"/>
    </source>
</evidence>
<dbReference type="InterPro" id="IPR051723">
    <property type="entry name" value="Bact_OM_Invasion-Related"/>
</dbReference>
<dbReference type="AlphaFoldDB" id="A0A0T9KS66"/>
<sequence>MEKTLLASSLIACLSIVSVNVYATGESSISLGYAQSHVKANGYSLDKDHKGINIKYRYEVNNDWGMISSFTYTDLDHDYYQGNTKIGEGDSRYYSLTTGPIFRINEYVSLYGLMGVAHGKVKFPTPDESVSARKTSMAAGAGVQFNPYPNVVFDASYEYSKLNDVKVGTWILGAGYRF</sequence>
<evidence type="ECO:0000256" key="4">
    <source>
        <dbReference type="ARBA" id="ARBA00022729"/>
    </source>
</evidence>
<dbReference type="InterPro" id="IPR011250">
    <property type="entry name" value="OMP/PagP_B-barrel"/>
</dbReference>
<dbReference type="RefSeq" id="WP_050118514.1">
    <property type="nucleotide sequence ID" value="NZ_CAWMAB010000002.1"/>
</dbReference>
<evidence type="ECO:0000256" key="1">
    <source>
        <dbReference type="ARBA" id="ARBA00004571"/>
    </source>
</evidence>
<dbReference type="Gene3D" id="2.40.160.20">
    <property type="match status" value="1"/>
</dbReference>
<dbReference type="PROSITE" id="PS00694">
    <property type="entry name" value="ENT_VIR_OMP_1"/>
    <property type="match status" value="1"/>
</dbReference>
<dbReference type="GO" id="GO:0044384">
    <property type="term" value="C:host outer membrane"/>
    <property type="evidence" value="ECO:0007669"/>
    <property type="project" value="InterPro"/>
</dbReference>
<keyword evidence="2" id="KW-1134">Transmembrane beta strand</keyword>
<dbReference type="PANTHER" id="PTHR35892:SF2">
    <property type="entry name" value="OUTER MEMBRANE PROTEIN PAGN"/>
    <property type="match status" value="1"/>
</dbReference>
<evidence type="ECO:0000256" key="3">
    <source>
        <dbReference type="ARBA" id="ARBA00022692"/>
    </source>
</evidence>
<feature type="chain" id="PRO_5006692081" evidence="6">
    <location>
        <begin position="24"/>
        <end position="178"/>
    </location>
</feature>
<protein>
    <submittedName>
        <fullName evidence="8">Attachment invasion locus protein</fullName>
    </submittedName>
</protein>
<keyword evidence="4 6" id="KW-0732">Signal</keyword>
<feature type="signal peptide" evidence="6">
    <location>
        <begin position="1"/>
        <end position="23"/>
    </location>
</feature>
<evidence type="ECO:0000256" key="5">
    <source>
        <dbReference type="ARBA" id="ARBA00023136"/>
    </source>
</evidence>
<dbReference type="SUPFAM" id="SSF56925">
    <property type="entry name" value="OMPA-like"/>
    <property type="match status" value="1"/>
</dbReference>
<evidence type="ECO:0000313" key="8">
    <source>
        <dbReference type="EMBL" id="CNE24845.1"/>
    </source>
</evidence>
<dbReference type="Proteomes" id="UP000045824">
    <property type="component" value="Unassembled WGS sequence"/>
</dbReference>
<accession>A0A0T9KS66</accession>
<dbReference type="PANTHER" id="PTHR35892">
    <property type="entry name" value="OUTER MEMBRANE PROTEIN PAGN-RELATED"/>
    <property type="match status" value="1"/>
</dbReference>
<dbReference type="PRINTS" id="PR00316">
    <property type="entry name" value="ENTEROVIROMP"/>
</dbReference>
<evidence type="ECO:0000259" key="7">
    <source>
        <dbReference type="Pfam" id="PF13505"/>
    </source>
</evidence>
<dbReference type="InterPro" id="IPR027385">
    <property type="entry name" value="Beta-barrel_OMP"/>
</dbReference>
<dbReference type="PROSITE" id="PS00695">
    <property type="entry name" value="ENT_VIR_OMP_2"/>
    <property type="match status" value="1"/>
</dbReference>
<feature type="domain" description="Outer membrane protein beta-barrel" evidence="7">
    <location>
        <begin position="10"/>
        <end position="178"/>
    </location>
</feature>